<dbReference type="Proteomes" id="UP001307889">
    <property type="component" value="Chromosome 2"/>
</dbReference>
<dbReference type="EMBL" id="AP028910">
    <property type="protein sequence ID" value="BES91027.1"/>
    <property type="molecule type" value="Genomic_DNA"/>
</dbReference>
<proteinExistence type="predicted"/>
<name>A0ABN7AKY0_9HEMI</name>
<keyword evidence="2" id="KW-1185">Reference proteome</keyword>
<reference evidence="1 2" key="1">
    <citation type="submission" date="2023-09" db="EMBL/GenBank/DDBJ databases">
        <title>Nesidiocoris tenuis whole genome shotgun sequence.</title>
        <authorList>
            <person name="Shibata T."/>
            <person name="Shimoda M."/>
            <person name="Kobayashi T."/>
            <person name="Uehara T."/>
        </authorList>
    </citation>
    <scope>NUCLEOTIDE SEQUENCE [LARGE SCALE GENOMIC DNA]</scope>
    <source>
        <strain evidence="1 2">Japan</strain>
    </source>
</reference>
<organism evidence="1 2">
    <name type="scientific">Nesidiocoris tenuis</name>
    <dbReference type="NCBI Taxonomy" id="355587"/>
    <lineage>
        <taxon>Eukaryota</taxon>
        <taxon>Metazoa</taxon>
        <taxon>Ecdysozoa</taxon>
        <taxon>Arthropoda</taxon>
        <taxon>Hexapoda</taxon>
        <taxon>Insecta</taxon>
        <taxon>Pterygota</taxon>
        <taxon>Neoptera</taxon>
        <taxon>Paraneoptera</taxon>
        <taxon>Hemiptera</taxon>
        <taxon>Heteroptera</taxon>
        <taxon>Panheteroptera</taxon>
        <taxon>Cimicomorpha</taxon>
        <taxon>Miridae</taxon>
        <taxon>Dicyphina</taxon>
        <taxon>Nesidiocoris</taxon>
    </lineage>
</organism>
<accession>A0ABN7AKY0</accession>
<evidence type="ECO:0000313" key="1">
    <source>
        <dbReference type="EMBL" id="BES91027.1"/>
    </source>
</evidence>
<protein>
    <submittedName>
        <fullName evidence="1">Uncharacterized protein</fullName>
    </submittedName>
</protein>
<evidence type="ECO:0000313" key="2">
    <source>
        <dbReference type="Proteomes" id="UP001307889"/>
    </source>
</evidence>
<sequence>MVGRKKMGGTEDILFSIEWRQLNGITVGRDMLSVLVAGAGTMTGRLLEDRTGGNPLAFCHYCLFISIHSLANALTFCWLRDGQFDGCTPMKTWQSVKLGQMMIELIWV</sequence>
<gene>
    <name evidence="1" type="ORF">NTJ_03836</name>
</gene>